<name>A0A495IFT1_9MICO</name>
<dbReference type="Proteomes" id="UP000280008">
    <property type="component" value="Unassembled WGS sequence"/>
</dbReference>
<keyword evidence="2 4" id="KW-0238">DNA-binding</keyword>
<evidence type="ECO:0000256" key="3">
    <source>
        <dbReference type="ARBA" id="ARBA00023163"/>
    </source>
</evidence>
<dbReference type="GO" id="GO:0000976">
    <property type="term" value="F:transcription cis-regulatory region binding"/>
    <property type="evidence" value="ECO:0007669"/>
    <property type="project" value="TreeGrafter"/>
</dbReference>
<dbReference type="Pfam" id="PF21597">
    <property type="entry name" value="TetR_C_43"/>
    <property type="match status" value="1"/>
</dbReference>
<feature type="domain" description="HTH tetR-type" evidence="5">
    <location>
        <begin position="11"/>
        <end position="70"/>
    </location>
</feature>
<sequence length="186" mass="19814">MAESTLRADAQENHDRLLIIAARAFATDGPQASLKAMAKEAGVGIGTVYRRFPTREDLIEAVYRAETAKLCDSAGAVLGELGAVGGLRHWSNDFLAYMHIKQGMAEALPAILTAREGLRGESRQRIADAIEVFLTAGAAEGSLRANLSAADVSMALGGTTMITEYEGDPSLGRRLVDLLLEGLRAR</sequence>
<proteinExistence type="predicted"/>
<dbReference type="OrthoDB" id="3192968at2"/>
<evidence type="ECO:0000313" key="6">
    <source>
        <dbReference type="EMBL" id="RKR74794.1"/>
    </source>
</evidence>
<reference evidence="6 7" key="1">
    <citation type="submission" date="2018-10" db="EMBL/GenBank/DDBJ databases">
        <title>Sequencing the genomes of 1000 actinobacteria strains.</title>
        <authorList>
            <person name="Klenk H.-P."/>
        </authorList>
    </citation>
    <scope>NUCLEOTIDE SEQUENCE [LARGE SCALE GENOMIC DNA]</scope>
    <source>
        <strain evidence="6 7">DSM 17894</strain>
    </source>
</reference>
<dbReference type="InterPro" id="IPR036271">
    <property type="entry name" value="Tet_transcr_reg_TetR-rel_C_sf"/>
</dbReference>
<gene>
    <name evidence="6" type="ORF">C8E83_1924</name>
</gene>
<evidence type="ECO:0000256" key="4">
    <source>
        <dbReference type="PROSITE-ProRule" id="PRU00335"/>
    </source>
</evidence>
<dbReference type="EMBL" id="RBKS01000001">
    <property type="protein sequence ID" value="RKR74794.1"/>
    <property type="molecule type" value="Genomic_DNA"/>
</dbReference>
<dbReference type="SUPFAM" id="SSF46689">
    <property type="entry name" value="Homeodomain-like"/>
    <property type="match status" value="1"/>
</dbReference>
<dbReference type="Pfam" id="PF00440">
    <property type="entry name" value="TetR_N"/>
    <property type="match status" value="1"/>
</dbReference>
<dbReference type="AlphaFoldDB" id="A0A495IFT1"/>
<dbReference type="InterPro" id="IPR049445">
    <property type="entry name" value="TetR_SbtR-like_C"/>
</dbReference>
<dbReference type="GO" id="GO:0003700">
    <property type="term" value="F:DNA-binding transcription factor activity"/>
    <property type="evidence" value="ECO:0007669"/>
    <property type="project" value="TreeGrafter"/>
</dbReference>
<comment type="caution">
    <text evidence="6">The sequence shown here is derived from an EMBL/GenBank/DDBJ whole genome shotgun (WGS) entry which is preliminary data.</text>
</comment>
<protein>
    <submittedName>
        <fullName evidence="6">TetR family transcriptional regulator</fullName>
    </submittedName>
</protein>
<evidence type="ECO:0000256" key="2">
    <source>
        <dbReference type="ARBA" id="ARBA00023125"/>
    </source>
</evidence>
<keyword evidence="7" id="KW-1185">Reference proteome</keyword>
<dbReference type="Gene3D" id="1.10.357.10">
    <property type="entry name" value="Tetracycline Repressor, domain 2"/>
    <property type="match status" value="1"/>
</dbReference>
<keyword evidence="1" id="KW-0805">Transcription regulation</keyword>
<accession>A0A495IFT1</accession>
<evidence type="ECO:0000256" key="1">
    <source>
        <dbReference type="ARBA" id="ARBA00023015"/>
    </source>
</evidence>
<dbReference type="PANTHER" id="PTHR30055:SF234">
    <property type="entry name" value="HTH-TYPE TRANSCRIPTIONAL REGULATOR BETI"/>
    <property type="match status" value="1"/>
</dbReference>
<dbReference type="InterPro" id="IPR009057">
    <property type="entry name" value="Homeodomain-like_sf"/>
</dbReference>
<dbReference type="InterPro" id="IPR050109">
    <property type="entry name" value="HTH-type_TetR-like_transc_reg"/>
</dbReference>
<dbReference type="RefSeq" id="WP_121369666.1">
    <property type="nucleotide sequence ID" value="NZ_RBKS01000001.1"/>
</dbReference>
<dbReference type="PANTHER" id="PTHR30055">
    <property type="entry name" value="HTH-TYPE TRANSCRIPTIONAL REGULATOR RUTR"/>
    <property type="match status" value="1"/>
</dbReference>
<evidence type="ECO:0000313" key="7">
    <source>
        <dbReference type="Proteomes" id="UP000280008"/>
    </source>
</evidence>
<feature type="DNA-binding region" description="H-T-H motif" evidence="4">
    <location>
        <begin position="33"/>
        <end position="52"/>
    </location>
</feature>
<organism evidence="6 7">
    <name type="scientific">Frondihabitans australicus</name>
    <dbReference type="NCBI Taxonomy" id="386892"/>
    <lineage>
        <taxon>Bacteria</taxon>
        <taxon>Bacillati</taxon>
        <taxon>Actinomycetota</taxon>
        <taxon>Actinomycetes</taxon>
        <taxon>Micrococcales</taxon>
        <taxon>Microbacteriaceae</taxon>
        <taxon>Frondihabitans</taxon>
    </lineage>
</organism>
<evidence type="ECO:0000259" key="5">
    <source>
        <dbReference type="PROSITE" id="PS50977"/>
    </source>
</evidence>
<dbReference type="SUPFAM" id="SSF48498">
    <property type="entry name" value="Tetracyclin repressor-like, C-terminal domain"/>
    <property type="match status" value="1"/>
</dbReference>
<keyword evidence="3" id="KW-0804">Transcription</keyword>
<dbReference type="InterPro" id="IPR001647">
    <property type="entry name" value="HTH_TetR"/>
</dbReference>
<dbReference type="PROSITE" id="PS50977">
    <property type="entry name" value="HTH_TETR_2"/>
    <property type="match status" value="1"/>
</dbReference>